<proteinExistence type="predicted"/>
<protein>
    <recommendedName>
        <fullName evidence="2">SbsA Ig-like domain-containing protein</fullName>
    </recommendedName>
</protein>
<evidence type="ECO:0000313" key="1">
    <source>
        <dbReference type="EMBL" id="GAI19319.1"/>
    </source>
</evidence>
<dbReference type="AlphaFoldDB" id="X1NKV7"/>
<comment type="caution">
    <text evidence="1">The sequence shown here is derived from an EMBL/GenBank/DDBJ whole genome shotgun (WGS) entry which is preliminary data.</text>
</comment>
<gene>
    <name evidence="1" type="ORF">S06H3_33028</name>
</gene>
<dbReference type="EMBL" id="BARV01019684">
    <property type="protein sequence ID" value="GAI19319.1"/>
    <property type="molecule type" value="Genomic_DNA"/>
</dbReference>
<reference evidence="1" key="1">
    <citation type="journal article" date="2014" name="Front. Microbiol.">
        <title>High frequency of phylogenetically diverse reductive dehalogenase-homologous genes in deep subseafloor sedimentary metagenomes.</title>
        <authorList>
            <person name="Kawai M."/>
            <person name="Futagami T."/>
            <person name="Toyoda A."/>
            <person name="Takaki Y."/>
            <person name="Nishi S."/>
            <person name="Hori S."/>
            <person name="Arai W."/>
            <person name="Tsubouchi T."/>
            <person name="Morono Y."/>
            <person name="Uchiyama I."/>
            <person name="Ito T."/>
            <person name="Fujiyama A."/>
            <person name="Inagaki F."/>
            <person name="Takami H."/>
        </authorList>
    </citation>
    <scope>NUCLEOTIDE SEQUENCE</scope>
    <source>
        <strain evidence="1">Expedition CK06-06</strain>
    </source>
</reference>
<evidence type="ECO:0008006" key="2">
    <source>
        <dbReference type="Google" id="ProtNLM"/>
    </source>
</evidence>
<sequence>MTLPVRYLAGSSAGTPFETGETNSVVVTAEALDKVNGYVGETVVYTATVKDVLEAALPATFVASLKINGTVVITDQVFDAEVYDPETKLLTLSFTVPAPTGELSVVLDWAQQDITIEA</sequence>
<organism evidence="1">
    <name type="scientific">marine sediment metagenome</name>
    <dbReference type="NCBI Taxonomy" id="412755"/>
    <lineage>
        <taxon>unclassified sequences</taxon>
        <taxon>metagenomes</taxon>
        <taxon>ecological metagenomes</taxon>
    </lineage>
</organism>
<accession>X1NKV7</accession>
<name>X1NKV7_9ZZZZ</name>